<evidence type="ECO:0000313" key="4">
    <source>
        <dbReference type="Proteomes" id="UP000092730"/>
    </source>
</evidence>
<evidence type="ECO:0000313" key="2">
    <source>
        <dbReference type="EMBL" id="OCF29635.1"/>
    </source>
</evidence>
<protein>
    <submittedName>
        <fullName evidence="2">Uncharacterized protein</fullName>
    </submittedName>
</protein>
<organism evidence="2">
    <name type="scientific">Kwoniella bestiolae CBS 10118</name>
    <dbReference type="NCBI Taxonomy" id="1296100"/>
    <lineage>
        <taxon>Eukaryota</taxon>
        <taxon>Fungi</taxon>
        <taxon>Dikarya</taxon>
        <taxon>Basidiomycota</taxon>
        <taxon>Agaricomycotina</taxon>
        <taxon>Tremellomycetes</taxon>
        <taxon>Tremellales</taxon>
        <taxon>Cryptococcaceae</taxon>
        <taxon>Kwoniella</taxon>
    </lineage>
</organism>
<keyword evidence="4" id="KW-1185">Reference proteome</keyword>
<feature type="region of interest" description="Disordered" evidence="1">
    <location>
        <begin position="1"/>
        <end position="27"/>
    </location>
</feature>
<dbReference type="KEGG" id="kbi:30205543"/>
<feature type="region of interest" description="Disordered" evidence="1">
    <location>
        <begin position="393"/>
        <end position="413"/>
    </location>
</feature>
<dbReference type="EMBL" id="CP144541">
    <property type="protein sequence ID" value="WVW80472.1"/>
    <property type="molecule type" value="Genomic_DNA"/>
</dbReference>
<sequence length="413" mass="46321">MPSHTPPPPKRSKTATHPDDNTTPKLLPPFEILSTLQRIINSPRRLEREFDVQASPQAIRSPSRPPISQNFPVGTNLYDIVKNIDTDPWKWARGGKRQTWSVSLDAQFALSHPGVSIIPCLDASVLAGFRQVLKDELRSREVTDSIRNELKNLDERDKLIKSHELCVENGLSHKSAMVLGHLLNLLVRTVDRNGRICFAGEWLGNMADWSVISSSSSSSTIPSSGGEPSSSASLSDDLSGDIGRCLLAIEFKTDYSCIPHDLRVIWELLCHIHQQGRELKIWCEKDKLQSNSDIHSTSLIGQGQTDGGEVPKMDDHHHHLLAQLIGYQQLYKTKFGILYNGDHFLVLQRNGPREYMMFPPVLRDGKKGDAQGDEIGFMETVLMCVCAAKKEEEEPIDFTERNQTPPSQGFEER</sequence>
<reference evidence="3" key="2">
    <citation type="submission" date="2013-07" db="EMBL/GenBank/DDBJ databases">
        <authorList>
            <consortium name="The Broad Institute Genome Sequencing Platform"/>
            <person name="Cuomo C."/>
            <person name="Litvintseva A."/>
            <person name="Chen Y."/>
            <person name="Heitman J."/>
            <person name="Sun S."/>
            <person name="Springer D."/>
            <person name="Dromer F."/>
            <person name="Young S.K."/>
            <person name="Zeng Q."/>
            <person name="Gargeya S."/>
            <person name="Fitzgerald M."/>
            <person name="Abouelleil A."/>
            <person name="Alvarado L."/>
            <person name="Berlin A.M."/>
            <person name="Chapman S.B."/>
            <person name="Dewar J."/>
            <person name="Goldberg J."/>
            <person name="Griggs A."/>
            <person name="Gujja S."/>
            <person name="Hansen M."/>
            <person name="Howarth C."/>
            <person name="Imamovic A."/>
            <person name="Larimer J."/>
            <person name="McCowan C."/>
            <person name="Murphy C."/>
            <person name="Pearson M."/>
            <person name="Priest M."/>
            <person name="Roberts A."/>
            <person name="Saif S."/>
            <person name="Shea T."/>
            <person name="Sykes S."/>
            <person name="Wortman J."/>
            <person name="Nusbaum C."/>
            <person name="Birren B."/>
        </authorList>
    </citation>
    <scope>NUCLEOTIDE SEQUENCE</scope>
    <source>
        <strain evidence="3">CBS 10118</strain>
    </source>
</reference>
<dbReference type="RefSeq" id="XP_019050705.1">
    <property type="nucleotide sequence ID" value="XM_019187827.1"/>
</dbReference>
<dbReference type="VEuPathDB" id="FungiDB:I302_01144"/>
<dbReference type="EMBL" id="KI894018">
    <property type="protein sequence ID" value="OCF29635.1"/>
    <property type="molecule type" value="Genomic_DNA"/>
</dbReference>
<proteinExistence type="predicted"/>
<evidence type="ECO:0000256" key="1">
    <source>
        <dbReference type="SAM" id="MobiDB-lite"/>
    </source>
</evidence>
<dbReference type="AlphaFoldDB" id="A0A1B9GF86"/>
<gene>
    <name evidence="2" type="ORF">I302_01144</name>
    <name evidence="3" type="ORF">I302_102454</name>
</gene>
<dbReference type="GeneID" id="30205543"/>
<accession>A0A1B9GF86</accession>
<evidence type="ECO:0000313" key="3">
    <source>
        <dbReference type="EMBL" id="WVW80472.1"/>
    </source>
</evidence>
<reference evidence="2" key="3">
    <citation type="submission" date="2014-01" db="EMBL/GenBank/DDBJ databases">
        <title>Evolution of pathogenesis and genome organization in the Tremellales.</title>
        <authorList>
            <person name="Cuomo C."/>
            <person name="Litvintseva A."/>
            <person name="Heitman J."/>
            <person name="Chen Y."/>
            <person name="Sun S."/>
            <person name="Springer D."/>
            <person name="Dromer F."/>
            <person name="Young S."/>
            <person name="Zeng Q."/>
            <person name="Chapman S."/>
            <person name="Gujja S."/>
            <person name="Saif S."/>
            <person name="Birren B."/>
        </authorList>
    </citation>
    <scope>NUCLEOTIDE SEQUENCE</scope>
    <source>
        <strain evidence="2">CBS 10118</strain>
    </source>
</reference>
<reference evidence="2" key="1">
    <citation type="submission" date="2013-07" db="EMBL/GenBank/DDBJ databases">
        <title>The Genome Sequence of Cryptococcus bestiolae CBS10118.</title>
        <authorList>
            <consortium name="The Broad Institute Genome Sequencing Platform"/>
            <person name="Cuomo C."/>
            <person name="Litvintseva A."/>
            <person name="Chen Y."/>
            <person name="Heitman J."/>
            <person name="Sun S."/>
            <person name="Springer D."/>
            <person name="Dromer F."/>
            <person name="Young S.K."/>
            <person name="Zeng Q."/>
            <person name="Gargeya S."/>
            <person name="Fitzgerald M."/>
            <person name="Abouelleil A."/>
            <person name="Alvarado L."/>
            <person name="Berlin A.M."/>
            <person name="Chapman S.B."/>
            <person name="Dewar J."/>
            <person name="Goldberg J."/>
            <person name="Griggs A."/>
            <person name="Gujja S."/>
            <person name="Hansen M."/>
            <person name="Howarth C."/>
            <person name="Imamovic A."/>
            <person name="Larimer J."/>
            <person name="McCowan C."/>
            <person name="Murphy C."/>
            <person name="Pearson M."/>
            <person name="Priest M."/>
            <person name="Roberts A."/>
            <person name="Saif S."/>
            <person name="Shea T."/>
            <person name="Sykes S."/>
            <person name="Wortman J."/>
            <person name="Nusbaum C."/>
            <person name="Birren B."/>
        </authorList>
    </citation>
    <scope>NUCLEOTIDE SEQUENCE [LARGE SCALE GENOMIC DNA]</scope>
    <source>
        <strain evidence="2">CBS 10118</strain>
    </source>
</reference>
<reference evidence="3" key="4">
    <citation type="submission" date="2024-02" db="EMBL/GenBank/DDBJ databases">
        <title>Comparative genomics of Cryptococcus and Kwoniella reveals pathogenesis evolution and contrasting modes of karyotype evolution via chromosome fusion or intercentromeric recombination.</title>
        <authorList>
            <person name="Coelho M.A."/>
            <person name="David-Palma M."/>
            <person name="Shea T."/>
            <person name="Bowers K."/>
            <person name="McGinley-Smith S."/>
            <person name="Mohammad A.W."/>
            <person name="Gnirke A."/>
            <person name="Yurkov A.M."/>
            <person name="Nowrousian M."/>
            <person name="Sun S."/>
            <person name="Cuomo C.A."/>
            <person name="Heitman J."/>
        </authorList>
    </citation>
    <scope>NUCLEOTIDE SEQUENCE</scope>
    <source>
        <strain evidence="3">CBS 10118</strain>
    </source>
</reference>
<dbReference type="Proteomes" id="UP000092730">
    <property type="component" value="Chromosome 1"/>
</dbReference>
<name>A0A1B9GF86_9TREE</name>